<protein>
    <submittedName>
        <fullName evidence="1">Stearoyl-CoA 9-desaturase</fullName>
    </submittedName>
</protein>
<dbReference type="EMBL" id="LR589156">
    <property type="protein sequence ID" value="VTP03319.1"/>
    <property type="molecule type" value="Genomic_DNA"/>
</dbReference>
<evidence type="ECO:0000313" key="1">
    <source>
        <dbReference type="EMBL" id="VTP03319.1"/>
    </source>
</evidence>
<reference evidence="1" key="1">
    <citation type="submission" date="2019-05" db="EMBL/GenBank/DDBJ databases">
        <authorList>
            <person name="Naeem R."/>
            <person name="Antony C."/>
            <person name="Guan Q."/>
        </authorList>
    </citation>
    <scope>NUCLEOTIDE SEQUENCE</scope>
    <source>
        <strain evidence="1">2</strain>
    </source>
</reference>
<proteinExistence type="predicted"/>
<name>A0A653F153_9MYCO</name>
<accession>A0A653F153</accession>
<dbReference type="AlphaFoldDB" id="A0A653F153"/>
<sequence>MRQVQPAVHHWVFLGPVRQDLAELAKLSLPNKYLRDDADDAPETRSERMFAELEPGFAGTDPAMGRRRGLKNAIATVQGWLRDKRGAAGKGLVV</sequence>
<gene>
    <name evidence="1" type="primary">desA3_4</name>
    <name evidence="1" type="ORF">BIN_B_04979</name>
</gene>
<organism evidence="1">
    <name type="scientific">Mycobacterium riyadhense</name>
    <dbReference type="NCBI Taxonomy" id="486698"/>
    <lineage>
        <taxon>Bacteria</taxon>
        <taxon>Bacillati</taxon>
        <taxon>Actinomycetota</taxon>
        <taxon>Actinomycetes</taxon>
        <taxon>Mycobacteriales</taxon>
        <taxon>Mycobacteriaceae</taxon>
        <taxon>Mycobacterium</taxon>
    </lineage>
</organism>